<accession>A0ABW0UTX9</accession>
<dbReference type="Gene3D" id="1.10.357.10">
    <property type="entry name" value="Tetracycline Repressor, domain 2"/>
    <property type="match status" value="1"/>
</dbReference>
<dbReference type="NCBIfam" id="NF041196">
    <property type="entry name" value="ScbR_bind_reg"/>
    <property type="match status" value="1"/>
</dbReference>
<keyword evidence="3" id="KW-0804">Transcription</keyword>
<feature type="domain" description="HTH tetR-type" evidence="5">
    <location>
        <begin position="8"/>
        <end position="68"/>
    </location>
</feature>
<dbReference type="PROSITE" id="PS01081">
    <property type="entry name" value="HTH_TETR_1"/>
    <property type="match status" value="1"/>
</dbReference>
<protein>
    <submittedName>
        <fullName evidence="6">ScbR family autoregulator-binding transcription factor</fullName>
    </submittedName>
</protein>
<evidence type="ECO:0000256" key="4">
    <source>
        <dbReference type="PROSITE-ProRule" id="PRU00335"/>
    </source>
</evidence>
<reference evidence="7" key="1">
    <citation type="journal article" date="2019" name="Int. J. Syst. Evol. Microbiol.">
        <title>The Global Catalogue of Microorganisms (GCM) 10K type strain sequencing project: providing services to taxonomists for standard genome sequencing and annotation.</title>
        <authorList>
            <consortium name="The Broad Institute Genomics Platform"/>
            <consortium name="The Broad Institute Genome Sequencing Center for Infectious Disease"/>
            <person name="Wu L."/>
            <person name="Ma J."/>
        </authorList>
    </citation>
    <scope>NUCLEOTIDE SEQUENCE [LARGE SCALE GENOMIC DNA]</scope>
    <source>
        <strain evidence="7">CGMCC 4.7248</strain>
    </source>
</reference>
<dbReference type="PANTHER" id="PTHR30055:SF234">
    <property type="entry name" value="HTH-TYPE TRANSCRIPTIONAL REGULATOR BETI"/>
    <property type="match status" value="1"/>
</dbReference>
<dbReference type="PRINTS" id="PR00455">
    <property type="entry name" value="HTHTETR"/>
</dbReference>
<evidence type="ECO:0000259" key="5">
    <source>
        <dbReference type="PROSITE" id="PS50977"/>
    </source>
</evidence>
<dbReference type="InterPro" id="IPR047923">
    <property type="entry name" value="ArpA-like"/>
</dbReference>
<dbReference type="Pfam" id="PF00440">
    <property type="entry name" value="TetR_N"/>
    <property type="match status" value="1"/>
</dbReference>
<dbReference type="InterPro" id="IPR036271">
    <property type="entry name" value="Tet_transcr_reg_TetR-rel_C_sf"/>
</dbReference>
<dbReference type="InterPro" id="IPR023772">
    <property type="entry name" value="DNA-bd_HTH_TetR-type_CS"/>
</dbReference>
<dbReference type="Proteomes" id="UP001596154">
    <property type="component" value="Unassembled WGS sequence"/>
</dbReference>
<dbReference type="RefSeq" id="WP_381023008.1">
    <property type="nucleotide sequence ID" value="NZ_JBHSNY010000006.1"/>
</dbReference>
<evidence type="ECO:0000256" key="1">
    <source>
        <dbReference type="ARBA" id="ARBA00023015"/>
    </source>
</evidence>
<gene>
    <name evidence="6" type="ORF">ACFPZJ_19555</name>
</gene>
<dbReference type="PROSITE" id="PS50977">
    <property type="entry name" value="HTH_TETR_2"/>
    <property type="match status" value="1"/>
</dbReference>
<dbReference type="PANTHER" id="PTHR30055">
    <property type="entry name" value="HTH-TYPE TRANSCRIPTIONAL REGULATOR RUTR"/>
    <property type="match status" value="1"/>
</dbReference>
<comment type="caution">
    <text evidence="6">The sequence shown here is derived from an EMBL/GenBank/DDBJ whole genome shotgun (WGS) entry which is preliminary data.</text>
</comment>
<dbReference type="SUPFAM" id="SSF48498">
    <property type="entry name" value="Tetracyclin repressor-like, C-terminal domain"/>
    <property type="match status" value="1"/>
</dbReference>
<evidence type="ECO:0000313" key="7">
    <source>
        <dbReference type="Proteomes" id="UP001596154"/>
    </source>
</evidence>
<dbReference type="SUPFAM" id="SSF46689">
    <property type="entry name" value="Homeodomain-like"/>
    <property type="match status" value="1"/>
</dbReference>
<evidence type="ECO:0000313" key="6">
    <source>
        <dbReference type="EMBL" id="MFC5635951.1"/>
    </source>
</evidence>
<name>A0ABW0UTX9_9ACTN</name>
<keyword evidence="7" id="KW-1185">Reference proteome</keyword>
<dbReference type="InterPro" id="IPR050109">
    <property type="entry name" value="HTH-type_TetR-like_transc_reg"/>
</dbReference>
<dbReference type="InterPro" id="IPR009057">
    <property type="entry name" value="Homeodomain-like_sf"/>
</dbReference>
<keyword evidence="2 4" id="KW-0238">DNA-binding</keyword>
<proteinExistence type="predicted"/>
<evidence type="ECO:0000256" key="3">
    <source>
        <dbReference type="ARBA" id="ARBA00023163"/>
    </source>
</evidence>
<evidence type="ECO:0000256" key="2">
    <source>
        <dbReference type="ARBA" id="ARBA00023125"/>
    </source>
</evidence>
<dbReference type="InterPro" id="IPR001647">
    <property type="entry name" value="HTH_TetR"/>
</dbReference>
<dbReference type="EMBL" id="JBHSNY010000006">
    <property type="protein sequence ID" value="MFC5635951.1"/>
    <property type="molecule type" value="Genomic_DNA"/>
</dbReference>
<organism evidence="6 7">
    <name type="scientific">Streptomyces bullii</name>
    <dbReference type="NCBI Taxonomy" id="349910"/>
    <lineage>
        <taxon>Bacteria</taxon>
        <taxon>Bacillati</taxon>
        <taxon>Actinomycetota</taxon>
        <taxon>Actinomycetes</taxon>
        <taxon>Kitasatosporales</taxon>
        <taxon>Streptomycetaceae</taxon>
        <taxon>Streptomyces</taxon>
    </lineage>
</organism>
<keyword evidence="1" id="KW-0805">Transcription regulation</keyword>
<feature type="DNA-binding region" description="H-T-H motif" evidence="4">
    <location>
        <begin position="31"/>
        <end position="50"/>
    </location>
</feature>
<sequence length="204" mass="22239">MVTQERAERTRQRLLQAAAAEFSLYGYGGTSLQRISAAAGVTMGALTFHFPTKLALAEAVHAHGSALTRTAVARAHDGDGRRLQQVIAITHVLARLLHEEATVRAAGRLTRERTLDQGDWHDCWLPRVRELLEQASKERELRPGVDPQVMALLTHYLVSGLEEAARPDGGCPEHRHTLGAVWDLVLAGVADPAQLGPRTRGAAR</sequence>